<dbReference type="AlphaFoldDB" id="E8TIL9"/>
<dbReference type="RefSeq" id="WP_013533473.1">
    <property type="nucleotide sequence ID" value="NC_014923.1"/>
</dbReference>
<evidence type="ECO:0000313" key="2">
    <source>
        <dbReference type="Proteomes" id="UP000007471"/>
    </source>
</evidence>
<dbReference type="EMBL" id="CP002447">
    <property type="protein sequence ID" value="ADV14824.1"/>
    <property type="molecule type" value="Genomic_DNA"/>
</dbReference>
<dbReference type="OrthoDB" id="9866783at2"/>
<protein>
    <submittedName>
        <fullName evidence="1">Uncharacterized protein</fullName>
    </submittedName>
</protein>
<dbReference type="HOGENOM" id="CLU_2936242_0_0_5"/>
<sequence>MLRMLLQSVRLSLELAFGLVRLKSEQDQAFLMLQPACVLLVRGSGQWWRARSKLIWRNTV</sequence>
<evidence type="ECO:0000313" key="1">
    <source>
        <dbReference type="EMBL" id="ADV14824.1"/>
    </source>
</evidence>
<accession>E8TIL9</accession>
<dbReference type="GeneID" id="90993350"/>
<proteinExistence type="predicted"/>
<dbReference type="KEGG" id="mci:Mesci_5793"/>
<reference evidence="2" key="1">
    <citation type="submission" date="2011-01" db="EMBL/GenBank/DDBJ databases">
        <title>Complete sequence of chromosome of Mesorhizobium ciceri bv. biserrulae WSM1271.</title>
        <authorList>
            <person name="Lucas S."/>
            <person name="Copeland A."/>
            <person name="Lapidus A."/>
            <person name="Cheng J.-F."/>
            <person name="Goodwin L."/>
            <person name="Pitluck S."/>
            <person name="Teshima H."/>
            <person name="Detter J.C."/>
            <person name="Han C."/>
            <person name="Tapia R."/>
            <person name="Land M."/>
            <person name="Hauser L."/>
            <person name="Kyrpides N."/>
            <person name="Ivanova N."/>
            <person name="Nandasena K."/>
            <person name="Reeve W.G."/>
            <person name="Howieson J.G."/>
            <person name="O'Hara G."/>
            <person name="Tiwari R.P."/>
            <person name="Woyke T."/>
        </authorList>
    </citation>
    <scope>NUCLEOTIDE SEQUENCE [LARGE SCALE GENOMIC DNA]</scope>
    <source>
        <strain evidence="2">HAMBI 2942 / LMG 23838 / WSM1271</strain>
    </source>
</reference>
<name>E8TIL9_MESCW</name>
<dbReference type="Proteomes" id="UP000007471">
    <property type="component" value="Chromosome"/>
</dbReference>
<organism evidence="1 2">
    <name type="scientific">Mesorhizobium ciceri biovar biserrulae (strain HAMBI 2942 / LMG 23838 / WSM1271)</name>
    <dbReference type="NCBI Taxonomy" id="765698"/>
    <lineage>
        <taxon>Bacteria</taxon>
        <taxon>Pseudomonadati</taxon>
        <taxon>Pseudomonadota</taxon>
        <taxon>Alphaproteobacteria</taxon>
        <taxon>Hyphomicrobiales</taxon>
        <taxon>Phyllobacteriaceae</taxon>
        <taxon>Mesorhizobium</taxon>
    </lineage>
</organism>
<gene>
    <name evidence="1" type="ordered locus">Mesci_5793</name>
</gene>